<dbReference type="InterPro" id="IPR036291">
    <property type="entry name" value="NAD(P)-bd_dom_sf"/>
</dbReference>
<dbReference type="InterPro" id="IPR002347">
    <property type="entry name" value="SDR_fam"/>
</dbReference>
<dbReference type="FunFam" id="3.40.50.720:FF:000084">
    <property type="entry name" value="Short-chain dehydrogenase reductase"/>
    <property type="match status" value="1"/>
</dbReference>
<dbReference type="PRINTS" id="PR00081">
    <property type="entry name" value="GDHRDH"/>
</dbReference>
<dbReference type="SUPFAM" id="SSF51735">
    <property type="entry name" value="NAD(P)-binding Rossmann-fold domains"/>
    <property type="match status" value="1"/>
</dbReference>
<accession>A0A8J3A609</accession>
<comment type="similarity">
    <text evidence="1">Belongs to the short-chain dehydrogenases/reductases (SDR) family.</text>
</comment>
<reference evidence="3" key="2">
    <citation type="submission" date="2020-09" db="EMBL/GenBank/DDBJ databases">
        <authorList>
            <person name="Sun Q."/>
            <person name="Zhou Y."/>
        </authorList>
    </citation>
    <scope>NUCLEOTIDE SEQUENCE</scope>
    <source>
        <strain evidence="3">CGMCC 1.14984</strain>
    </source>
</reference>
<evidence type="ECO:0000256" key="1">
    <source>
        <dbReference type="ARBA" id="ARBA00006484"/>
    </source>
</evidence>
<dbReference type="Gene3D" id="3.40.50.720">
    <property type="entry name" value="NAD(P)-binding Rossmann-like Domain"/>
    <property type="match status" value="1"/>
</dbReference>
<protein>
    <submittedName>
        <fullName evidence="3">Short-chain dehydrogenase</fullName>
    </submittedName>
</protein>
<gene>
    <name evidence="3" type="ORF">GCM10011355_07410</name>
</gene>
<evidence type="ECO:0000313" key="3">
    <source>
        <dbReference type="EMBL" id="GGH94076.1"/>
    </source>
</evidence>
<dbReference type="Proteomes" id="UP000621856">
    <property type="component" value="Unassembled WGS sequence"/>
</dbReference>
<dbReference type="PANTHER" id="PTHR42760">
    <property type="entry name" value="SHORT-CHAIN DEHYDROGENASES/REDUCTASES FAMILY MEMBER"/>
    <property type="match status" value="1"/>
</dbReference>
<dbReference type="NCBIfam" id="NF005095">
    <property type="entry name" value="PRK06523.1"/>
    <property type="match status" value="1"/>
</dbReference>
<comment type="caution">
    <text evidence="3">The sequence shown here is derived from an EMBL/GenBank/DDBJ whole genome shotgun (WGS) entry which is preliminary data.</text>
</comment>
<dbReference type="AlphaFoldDB" id="A0A8J3A609"/>
<dbReference type="GO" id="GO:0016616">
    <property type="term" value="F:oxidoreductase activity, acting on the CH-OH group of donors, NAD or NADP as acceptor"/>
    <property type="evidence" value="ECO:0007669"/>
    <property type="project" value="TreeGrafter"/>
</dbReference>
<reference evidence="3" key="1">
    <citation type="journal article" date="2014" name="Int. J. Syst. Evol. Microbiol.">
        <title>Complete genome sequence of Corynebacterium casei LMG S-19264T (=DSM 44701T), isolated from a smear-ripened cheese.</title>
        <authorList>
            <consortium name="US DOE Joint Genome Institute (JGI-PGF)"/>
            <person name="Walter F."/>
            <person name="Albersmeier A."/>
            <person name="Kalinowski J."/>
            <person name="Ruckert C."/>
        </authorList>
    </citation>
    <scope>NUCLEOTIDE SEQUENCE</scope>
    <source>
        <strain evidence="3">CGMCC 1.14984</strain>
    </source>
</reference>
<keyword evidence="2" id="KW-0560">Oxidoreductase</keyword>
<dbReference type="EMBL" id="BMGZ01000001">
    <property type="protein sequence ID" value="GGH94076.1"/>
    <property type="molecule type" value="Genomic_DNA"/>
</dbReference>
<name>A0A8J3A609_9PROT</name>
<organism evidence="3 4">
    <name type="scientific">Aquisalinus luteolus</name>
    <dbReference type="NCBI Taxonomy" id="1566827"/>
    <lineage>
        <taxon>Bacteria</taxon>
        <taxon>Pseudomonadati</taxon>
        <taxon>Pseudomonadota</taxon>
        <taxon>Alphaproteobacteria</taxon>
        <taxon>Parvularculales</taxon>
        <taxon>Parvularculaceae</taxon>
        <taxon>Aquisalinus</taxon>
    </lineage>
</organism>
<sequence>MIMTRKFSLDHEEFKDRKVLVTGGTKGAGQAILRRFAEAGAMTATSARSHPDEKLEADLFVEADLSSPEGIETLASAIKADFGVPDIIIHCLGGSSTPGGGFSAATEEFWQKELNLNLLCAVRLDRALLPDMVARGTGSIVHVSSIQAHLPLHESTMAYAAAKAALTSYSKSLSKELGPKGLRVNTVSPGWIMTGASEELVKRIAQSGGTDETTARESIMDALGGIPIGRPAMPEEIAELCAFLASERAGAIHGADMVIDGGTIPTT</sequence>
<proteinExistence type="inferred from homology"/>
<dbReference type="InterPro" id="IPR020904">
    <property type="entry name" value="Sc_DH/Rdtase_CS"/>
</dbReference>
<dbReference type="PRINTS" id="PR00080">
    <property type="entry name" value="SDRFAMILY"/>
</dbReference>
<evidence type="ECO:0000256" key="2">
    <source>
        <dbReference type="ARBA" id="ARBA00023002"/>
    </source>
</evidence>
<evidence type="ECO:0000313" key="4">
    <source>
        <dbReference type="Proteomes" id="UP000621856"/>
    </source>
</evidence>
<dbReference type="PANTHER" id="PTHR42760:SF133">
    <property type="entry name" value="3-OXOACYL-[ACYL-CARRIER-PROTEIN] REDUCTASE"/>
    <property type="match status" value="1"/>
</dbReference>
<dbReference type="Pfam" id="PF13561">
    <property type="entry name" value="adh_short_C2"/>
    <property type="match status" value="1"/>
</dbReference>
<dbReference type="PROSITE" id="PS00061">
    <property type="entry name" value="ADH_SHORT"/>
    <property type="match status" value="1"/>
</dbReference>